<proteinExistence type="inferred from homology"/>
<feature type="region of interest" description="Disordered" evidence="7">
    <location>
        <begin position="248"/>
        <end position="272"/>
    </location>
</feature>
<comment type="caution">
    <text evidence="6">Lacks conserved residue(s) required for the propagation of feature annotation.</text>
</comment>
<feature type="transmembrane region" description="Helical" evidence="6">
    <location>
        <begin position="223"/>
        <end position="244"/>
    </location>
</feature>
<dbReference type="InterPro" id="IPR002994">
    <property type="entry name" value="Surf1/Shy1"/>
</dbReference>
<sequence length="272" mass="29708">MASRAPRSTAACLALALIAALLFAGFLALGLWQLERRAWKLDLIARVDQRVHAPAAPLAHLPPVAQWPHITAASDEYRHLQVSGHFLNDRETLVQAVTDLGSGFWVLTPLQLPDGQTLLVNRGFVPPEARARATRSATESEAEVTLSGLLRLSEPGGGFLRHNDPAANRWYSRDVQAIAQARGLGQVAPFFLDADAPAQGRSSAAPAWPVSGLTVITFHNQHAVYALTWFGLALMVLGASTLVVREERQRRRKRMGDNTGHVDRETEDARPD</sequence>
<evidence type="ECO:0000256" key="4">
    <source>
        <dbReference type="ARBA" id="ARBA00022989"/>
    </source>
</evidence>
<dbReference type="InterPro" id="IPR045214">
    <property type="entry name" value="Surf1/Surf4"/>
</dbReference>
<protein>
    <recommendedName>
        <fullName evidence="6">SURF1-like protein</fullName>
    </recommendedName>
</protein>
<evidence type="ECO:0000256" key="7">
    <source>
        <dbReference type="SAM" id="MobiDB-lite"/>
    </source>
</evidence>
<evidence type="ECO:0000313" key="8">
    <source>
        <dbReference type="EMBL" id="MFC5523621.1"/>
    </source>
</evidence>
<organism evidence="8 9">
    <name type="scientific">Polaromonas jejuensis</name>
    <dbReference type="NCBI Taxonomy" id="457502"/>
    <lineage>
        <taxon>Bacteria</taxon>
        <taxon>Pseudomonadati</taxon>
        <taxon>Pseudomonadota</taxon>
        <taxon>Betaproteobacteria</taxon>
        <taxon>Burkholderiales</taxon>
        <taxon>Comamonadaceae</taxon>
        <taxon>Polaromonas</taxon>
    </lineage>
</organism>
<evidence type="ECO:0000256" key="5">
    <source>
        <dbReference type="ARBA" id="ARBA00023136"/>
    </source>
</evidence>
<dbReference type="PANTHER" id="PTHR23427:SF2">
    <property type="entry name" value="SURFEIT LOCUS PROTEIN 1"/>
    <property type="match status" value="1"/>
</dbReference>
<dbReference type="RefSeq" id="WP_068832581.1">
    <property type="nucleotide sequence ID" value="NZ_JBHSMX010000065.1"/>
</dbReference>
<dbReference type="Pfam" id="PF02104">
    <property type="entry name" value="SURF1"/>
    <property type="match status" value="1"/>
</dbReference>
<evidence type="ECO:0000256" key="6">
    <source>
        <dbReference type="RuleBase" id="RU363076"/>
    </source>
</evidence>
<keyword evidence="9" id="KW-1185">Reference proteome</keyword>
<dbReference type="Proteomes" id="UP001596084">
    <property type="component" value="Unassembled WGS sequence"/>
</dbReference>
<dbReference type="EMBL" id="JBHSMX010000065">
    <property type="protein sequence ID" value="MFC5523621.1"/>
    <property type="molecule type" value="Genomic_DNA"/>
</dbReference>
<dbReference type="PANTHER" id="PTHR23427">
    <property type="entry name" value="SURFEIT LOCUS PROTEIN"/>
    <property type="match status" value="1"/>
</dbReference>
<comment type="subcellular location">
    <subcellularLocation>
        <location evidence="6">Cell membrane</location>
        <topology evidence="6">Multi-pass membrane protein</topology>
    </subcellularLocation>
    <subcellularLocation>
        <location evidence="1">Membrane</location>
    </subcellularLocation>
</comment>
<dbReference type="PROSITE" id="PS50895">
    <property type="entry name" value="SURF1"/>
    <property type="match status" value="1"/>
</dbReference>
<keyword evidence="3 6" id="KW-0812">Transmembrane</keyword>
<dbReference type="CDD" id="cd06662">
    <property type="entry name" value="SURF1"/>
    <property type="match status" value="1"/>
</dbReference>
<comment type="caution">
    <text evidence="8">The sequence shown here is derived from an EMBL/GenBank/DDBJ whole genome shotgun (WGS) entry which is preliminary data.</text>
</comment>
<evidence type="ECO:0000313" key="9">
    <source>
        <dbReference type="Proteomes" id="UP001596084"/>
    </source>
</evidence>
<reference evidence="9" key="1">
    <citation type="journal article" date="2019" name="Int. J. Syst. Evol. Microbiol.">
        <title>The Global Catalogue of Microorganisms (GCM) 10K type strain sequencing project: providing services to taxonomists for standard genome sequencing and annotation.</title>
        <authorList>
            <consortium name="The Broad Institute Genomics Platform"/>
            <consortium name="The Broad Institute Genome Sequencing Center for Infectious Disease"/>
            <person name="Wu L."/>
            <person name="Ma J."/>
        </authorList>
    </citation>
    <scope>NUCLEOTIDE SEQUENCE [LARGE SCALE GENOMIC DNA]</scope>
    <source>
        <strain evidence="9">CGMCC 4.7277</strain>
    </source>
</reference>
<keyword evidence="5 6" id="KW-0472">Membrane</keyword>
<keyword evidence="4 6" id="KW-1133">Transmembrane helix</keyword>
<feature type="compositionally biased region" description="Basic and acidic residues" evidence="7">
    <location>
        <begin position="260"/>
        <end position="272"/>
    </location>
</feature>
<comment type="similarity">
    <text evidence="2 6">Belongs to the SURF1 family.</text>
</comment>
<accession>A0ABW0QFG1</accession>
<name>A0ABW0QFG1_9BURK</name>
<evidence type="ECO:0000256" key="2">
    <source>
        <dbReference type="ARBA" id="ARBA00007165"/>
    </source>
</evidence>
<evidence type="ECO:0000256" key="3">
    <source>
        <dbReference type="ARBA" id="ARBA00022692"/>
    </source>
</evidence>
<gene>
    <name evidence="8" type="ORF">ACFPP7_22275</name>
</gene>
<keyword evidence="6" id="KW-1003">Cell membrane</keyword>
<evidence type="ECO:0000256" key="1">
    <source>
        <dbReference type="ARBA" id="ARBA00004370"/>
    </source>
</evidence>